<dbReference type="HOGENOM" id="CLU_038930_0_1_9"/>
<reference evidence="3" key="1">
    <citation type="submission" date="2011-05" db="EMBL/GenBank/DDBJ databases">
        <title>Complete sequence of Desulfotomaculum carboxydivorans CO-1-SRB.</title>
        <authorList>
            <consortium name="US DOE Joint Genome Institute"/>
            <person name="Lucas S."/>
            <person name="Han J."/>
            <person name="Lapidus A."/>
            <person name="Cheng J.-F."/>
            <person name="Goodwin L."/>
            <person name="Pitluck S."/>
            <person name="Peters L."/>
            <person name="Mikhailova N."/>
            <person name="Lu M."/>
            <person name="Han C."/>
            <person name="Tapia R."/>
            <person name="Land M."/>
            <person name="Hauser L."/>
            <person name="Kyrpides N."/>
            <person name="Ivanova N."/>
            <person name="Pagani I."/>
            <person name="Stams A."/>
            <person name="Plugge C."/>
            <person name="Muyzer G."/>
            <person name="Kuever J."/>
            <person name="Parshina S."/>
            <person name="Ivanova A."/>
            <person name="Nazina T."/>
            <person name="Woyke T."/>
        </authorList>
    </citation>
    <scope>NUCLEOTIDE SEQUENCE [LARGE SCALE GENOMIC DNA]</scope>
    <source>
        <strain evidence="3">CO-1-SRB</strain>
    </source>
</reference>
<dbReference type="Pfam" id="PF06032">
    <property type="entry name" value="S-Me-THD_N"/>
    <property type="match status" value="1"/>
</dbReference>
<accession>F6B4V2</accession>
<gene>
    <name evidence="3" type="ordered locus">Desca_2498</name>
</gene>
<evidence type="ECO:0008006" key="5">
    <source>
        <dbReference type="Google" id="ProtNLM"/>
    </source>
</evidence>
<dbReference type="InterPro" id="IPR010318">
    <property type="entry name" value="S-Me-THD_N"/>
</dbReference>
<dbReference type="InterPro" id="IPR048350">
    <property type="entry name" value="S-Me-THD-like_C"/>
</dbReference>
<feature type="domain" description="S-Me-THD N-terminal" evidence="1">
    <location>
        <begin position="8"/>
        <end position="163"/>
    </location>
</feature>
<dbReference type="Pfam" id="PF20906">
    <property type="entry name" value="S-Me-THD_C"/>
    <property type="match status" value="1"/>
</dbReference>
<dbReference type="Gene3D" id="2.40.390.10">
    <property type="entry name" value="CV3147-like"/>
    <property type="match status" value="1"/>
</dbReference>
<protein>
    <recommendedName>
        <fullName evidence="5">DUF917 domain-containing protein</fullName>
    </recommendedName>
</protein>
<dbReference type="AlphaFoldDB" id="F6B4V2"/>
<dbReference type="RefSeq" id="WP_013810767.1">
    <property type="nucleotide sequence ID" value="NC_015565.1"/>
</dbReference>
<evidence type="ECO:0000259" key="2">
    <source>
        <dbReference type="Pfam" id="PF20906"/>
    </source>
</evidence>
<name>F6B4V2_DESCC</name>
<dbReference type="eggNOG" id="COG3535">
    <property type="taxonomic scope" value="Bacteria"/>
</dbReference>
<dbReference type="Gene3D" id="3.40.1610.10">
    <property type="entry name" value="CV3147-like domain"/>
    <property type="match status" value="1"/>
</dbReference>
<feature type="domain" description="S-Me-THD-like C-terminal" evidence="2">
    <location>
        <begin position="166"/>
        <end position="354"/>
    </location>
</feature>
<dbReference type="EMBL" id="CP002736">
    <property type="protein sequence ID" value="AEF95324.1"/>
    <property type="molecule type" value="Genomic_DNA"/>
</dbReference>
<dbReference type="InterPro" id="IPR027479">
    <property type="entry name" value="S-Me-THD_N_sf"/>
</dbReference>
<evidence type="ECO:0000259" key="1">
    <source>
        <dbReference type="Pfam" id="PF06032"/>
    </source>
</evidence>
<dbReference type="Proteomes" id="UP000009226">
    <property type="component" value="Chromosome"/>
</dbReference>
<keyword evidence="4" id="KW-1185">Reference proteome</keyword>
<dbReference type="STRING" id="868595.Desca_2498"/>
<sequence>MRTLDVQAIEDIALGAAVLGTGGGGDPYVGKLMAIQAIEEFGPIKLLEPNEVPDDALIVPTAMMGAPTVLVEKVPNGEEVIGAFHSLESYLKQPVYATIPIEAGGVNSMIPLALAARLGIPVVDTDGMGRAFPELQMVTFHLHGISATPMVLCDEKGNNIMLNTVDNVWTERLARNATVVMGGSVMLAIYPMTGSQLKQSGIHGIVTLTEKIGRAIRESKSQRLDPVQTVLQVTGGFELFRGKVTDVARKTVGGFARGESKLEGIDGYKGETMTLNFQNEHLIARTEAEVLATTPDLIAVLDVETGRPITTEGLRYGARAVVIGIPCNPQWRTDKGLATVGPRYFGYDLDYIPVEERVRNSKGGQR</sequence>
<proteinExistence type="predicted"/>
<dbReference type="InterPro" id="IPR024071">
    <property type="entry name" value="S-Me-THD_C_sf"/>
</dbReference>
<dbReference type="SUPFAM" id="SSF160991">
    <property type="entry name" value="CV3147-like"/>
    <property type="match status" value="1"/>
</dbReference>
<dbReference type="KEGG" id="dca:Desca_2498"/>
<evidence type="ECO:0000313" key="3">
    <source>
        <dbReference type="EMBL" id="AEF95324.1"/>
    </source>
</evidence>
<organism evidence="3 4">
    <name type="scientific">Desulfotomaculum nigrificans (strain DSM 14880 / VKM B-2319 / CO-1-SRB)</name>
    <name type="common">Desulfotomaculum carboxydivorans</name>
    <dbReference type="NCBI Taxonomy" id="868595"/>
    <lineage>
        <taxon>Bacteria</taxon>
        <taxon>Bacillati</taxon>
        <taxon>Bacillota</taxon>
        <taxon>Clostridia</taxon>
        <taxon>Eubacteriales</taxon>
        <taxon>Desulfotomaculaceae</taxon>
        <taxon>Desulfotomaculum</taxon>
    </lineage>
</organism>
<evidence type="ECO:0000313" key="4">
    <source>
        <dbReference type="Proteomes" id="UP000009226"/>
    </source>
</evidence>